<dbReference type="PANTHER" id="PTHR31674">
    <property type="entry name" value="B3 DOMAIN-CONTAINING PROTEIN REM-LIKE 3-RELATED"/>
    <property type="match status" value="1"/>
</dbReference>
<dbReference type="Gene3D" id="2.40.330.10">
    <property type="entry name" value="DNA-binding pseudobarrel domain"/>
    <property type="match status" value="1"/>
</dbReference>
<dbReference type="GO" id="GO:0005634">
    <property type="term" value="C:nucleus"/>
    <property type="evidence" value="ECO:0007669"/>
    <property type="project" value="UniProtKB-SubCell"/>
</dbReference>
<proteinExistence type="predicted"/>
<dbReference type="GO" id="GO:0003677">
    <property type="term" value="F:DNA binding"/>
    <property type="evidence" value="ECO:0007669"/>
    <property type="project" value="UniProtKB-KW"/>
</dbReference>
<dbReference type="InterPro" id="IPR039218">
    <property type="entry name" value="REM_fam"/>
</dbReference>
<feature type="region of interest" description="Disordered" evidence="6">
    <location>
        <begin position="1"/>
        <end position="45"/>
    </location>
</feature>
<feature type="compositionally biased region" description="Basic and acidic residues" evidence="6">
    <location>
        <begin position="18"/>
        <end position="30"/>
    </location>
</feature>
<evidence type="ECO:0000256" key="4">
    <source>
        <dbReference type="ARBA" id="ARBA00023163"/>
    </source>
</evidence>
<comment type="caution">
    <text evidence="8">The sequence shown here is derived from an EMBL/GenBank/DDBJ whole genome shotgun (WGS) entry which is preliminary data.</text>
</comment>
<evidence type="ECO:0000256" key="5">
    <source>
        <dbReference type="ARBA" id="ARBA00023242"/>
    </source>
</evidence>
<dbReference type="SMART" id="SM01019">
    <property type="entry name" value="B3"/>
    <property type="match status" value="1"/>
</dbReference>
<keyword evidence="9" id="KW-1185">Reference proteome</keyword>
<dbReference type="SUPFAM" id="SSF101936">
    <property type="entry name" value="DNA-binding pseudobarrel domain"/>
    <property type="match status" value="1"/>
</dbReference>
<keyword evidence="5" id="KW-0539">Nucleus</keyword>
<evidence type="ECO:0000256" key="3">
    <source>
        <dbReference type="ARBA" id="ARBA00023125"/>
    </source>
</evidence>
<dbReference type="CDD" id="cd10017">
    <property type="entry name" value="B3_DNA"/>
    <property type="match status" value="1"/>
</dbReference>
<comment type="subcellular location">
    <subcellularLocation>
        <location evidence="1">Nucleus</location>
    </subcellularLocation>
</comment>
<evidence type="ECO:0000259" key="7">
    <source>
        <dbReference type="PROSITE" id="PS50863"/>
    </source>
</evidence>
<dbReference type="InterPro" id="IPR015300">
    <property type="entry name" value="DNA-bd_pseudobarrel_sf"/>
</dbReference>
<evidence type="ECO:0000256" key="1">
    <source>
        <dbReference type="ARBA" id="ARBA00004123"/>
    </source>
</evidence>
<evidence type="ECO:0000256" key="2">
    <source>
        <dbReference type="ARBA" id="ARBA00023015"/>
    </source>
</evidence>
<name>A0A3L6QA33_PANMI</name>
<sequence length="154" mass="17652">MEKEDVPSSSRKRKCKDKKPNGEENSERLKSPTTSLNKAPSSMNSPVYEIGPPSWLKREINAYILSAQLNVPGNFCKAIGLCRTSEIVLRTTADEDHGPRTWQVRFLLYKYCNSGMLTRGWKRFCADNRTKEGDICTFNIIKTTLWHVEIMRHG</sequence>
<dbReference type="InterPro" id="IPR003340">
    <property type="entry name" value="B3_DNA-bd"/>
</dbReference>
<evidence type="ECO:0000313" key="9">
    <source>
        <dbReference type="Proteomes" id="UP000275267"/>
    </source>
</evidence>
<dbReference type="STRING" id="4540.A0A3L6QA33"/>
<keyword evidence="4" id="KW-0804">Transcription</keyword>
<protein>
    <submittedName>
        <fullName evidence="8">B3 domain-containing protein</fullName>
    </submittedName>
</protein>
<dbReference type="AlphaFoldDB" id="A0A3L6QA33"/>
<dbReference type="PROSITE" id="PS50863">
    <property type="entry name" value="B3"/>
    <property type="match status" value="1"/>
</dbReference>
<keyword evidence="2" id="KW-0805">Transcription regulation</keyword>
<evidence type="ECO:0000256" key="6">
    <source>
        <dbReference type="SAM" id="MobiDB-lite"/>
    </source>
</evidence>
<evidence type="ECO:0000313" key="8">
    <source>
        <dbReference type="EMBL" id="RLM75435.1"/>
    </source>
</evidence>
<feature type="domain" description="TF-B3" evidence="7">
    <location>
        <begin position="69"/>
        <end position="154"/>
    </location>
</feature>
<dbReference type="EMBL" id="PQIB02000013">
    <property type="protein sequence ID" value="RLM75435.1"/>
    <property type="molecule type" value="Genomic_DNA"/>
</dbReference>
<organism evidence="8 9">
    <name type="scientific">Panicum miliaceum</name>
    <name type="common">Proso millet</name>
    <name type="synonym">Broomcorn millet</name>
    <dbReference type="NCBI Taxonomy" id="4540"/>
    <lineage>
        <taxon>Eukaryota</taxon>
        <taxon>Viridiplantae</taxon>
        <taxon>Streptophyta</taxon>
        <taxon>Embryophyta</taxon>
        <taxon>Tracheophyta</taxon>
        <taxon>Spermatophyta</taxon>
        <taxon>Magnoliopsida</taxon>
        <taxon>Liliopsida</taxon>
        <taxon>Poales</taxon>
        <taxon>Poaceae</taxon>
        <taxon>PACMAD clade</taxon>
        <taxon>Panicoideae</taxon>
        <taxon>Panicodae</taxon>
        <taxon>Paniceae</taxon>
        <taxon>Panicinae</taxon>
        <taxon>Panicum</taxon>
        <taxon>Panicum sect. Panicum</taxon>
    </lineage>
</organism>
<gene>
    <name evidence="8" type="ORF">C2845_PM15G04380</name>
</gene>
<keyword evidence="3" id="KW-0238">DNA-binding</keyword>
<dbReference type="Proteomes" id="UP000275267">
    <property type="component" value="Unassembled WGS sequence"/>
</dbReference>
<dbReference type="Pfam" id="PF02362">
    <property type="entry name" value="B3"/>
    <property type="match status" value="1"/>
</dbReference>
<feature type="compositionally biased region" description="Polar residues" evidence="6">
    <location>
        <begin position="31"/>
        <end position="45"/>
    </location>
</feature>
<dbReference type="PANTHER" id="PTHR31674:SF86">
    <property type="entry name" value="B3 DOMAIN-CONTAINING PROTEIN OS04G0347400-RELATED"/>
    <property type="match status" value="1"/>
</dbReference>
<dbReference type="OrthoDB" id="678408at2759"/>
<accession>A0A3L6QA33</accession>
<reference evidence="9" key="1">
    <citation type="journal article" date="2019" name="Nat. Commun.">
        <title>The genome of broomcorn millet.</title>
        <authorList>
            <person name="Zou C."/>
            <person name="Miki D."/>
            <person name="Li D."/>
            <person name="Tang Q."/>
            <person name="Xiao L."/>
            <person name="Rajput S."/>
            <person name="Deng P."/>
            <person name="Jia W."/>
            <person name="Huang R."/>
            <person name="Zhang M."/>
            <person name="Sun Y."/>
            <person name="Hu J."/>
            <person name="Fu X."/>
            <person name="Schnable P.S."/>
            <person name="Li F."/>
            <person name="Zhang H."/>
            <person name="Feng B."/>
            <person name="Zhu X."/>
            <person name="Liu R."/>
            <person name="Schnable J.C."/>
            <person name="Zhu J.-K."/>
            <person name="Zhang H."/>
        </authorList>
    </citation>
    <scope>NUCLEOTIDE SEQUENCE [LARGE SCALE GENOMIC DNA]</scope>
</reference>